<evidence type="ECO:0000313" key="1">
    <source>
        <dbReference type="EMBL" id="AUM59646.1"/>
    </source>
</evidence>
<reference evidence="2" key="1">
    <citation type="submission" date="2017-11" db="EMBL/GenBank/DDBJ databases">
        <title>Genome sequence and characterization of the novel virulent phage PMBT3 infecting Pseudomonas sp.</title>
        <authorList>
            <person name="Koberg S."/>
            <person name="Brinks E."/>
            <person name="Heller K.J."/>
            <person name="Neve H."/>
            <person name="Franz C.M.A.P."/>
        </authorList>
    </citation>
    <scope>NUCLEOTIDE SEQUENCE [LARGE SCALE GENOMIC DNA]</scope>
</reference>
<keyword evidence="1" id="KW-0808">Transferase</keyword>
<dbReference type="Gene3D" id="3.40.50.300">
    <property type="entry name" value="P-loop containing nucleotide triphosphate hydrolases"/>
    <property type="match status" value="1"/>
</dbReference>
<name>A0A2I6PHX2_9CAUD</name>
<dbReference type="RefSeq" id="YP_009796595.1">
    <property type="nucleotide sequence ID" value="NC_047902.1"/>
</dbReference>
<dbReference type="InterPro" id="IPR048444">
    <property type="entry name" value="DNMK"/>
</dbReference>
<evidence type="ECO:0000313" key="2">
    <source>
        <dbReference type="Proteomes" id="UP000240704"/>
    </source>
</evidence>
<dbReference type="Proteomes" id="UP000240704">
    <property type="component" value="Segment"/>
</dbReference>
<protein>
    <submittedName>
        <fullName evidence="1">Deoxynucleotide monophosphate kinase</fullName>
    </submittedName>
</protein>
<accession>A0A2I6PHX2</accession>
<proteinExistence type="predicted"/>
<sequence>MMLVGVTGLARSGKDHASDYLAKEMQLYKYAFAEPLKTMLKSVFGDHFHEGDRSGICPETCKSFRVMMQTLGTEWGREMMNPQVWVNLVARRWREVSEGNTLVQNGTIASYMARGMILSDVRFDSEAEWIQLNGGVILEIVRPEQKTLGEKLKSVVGIAGHQSEKGISRHYITHTIVNDGTLFDFDMKLMGIVDELLGRF</sequence>
<organism evidence="1 2">
    <name type="scientific">Pseudomonas phage PMBT3</name>
    <dbReference type="NCBI Taxonomy" id="2059856"/>
    <lineage>
        <taxon>Viruses</taxon>
        <taxon>Duplodnaviria</taxon>
        <taxon>Heunggongvirae</taxon>
        <taxon>Uroviricota</taxon>
        <taxon>Caudoviricetes</taxon>
        <taxon>Maxrubnervirus</taxon>
        <taxon>Maxrubnervirus PMBT3</taxon>
    </lineage>
</organism>
<dbReference type="Pfam" id="PF21448">
    <property type="entry name" value="DNMK"/>
    <property type="match status" value="2"/>
</dbReference>
<dbReference type="GO" id="GO:0016301">
    <property type="term" value="F:kinase activity"/>
    <property type="evidence" value="ECO:0007669"/>
    <property type="project" value="UniProtKB-KW"/>
</dbReference>
<dbReference type="GeneID" id="54986985"/>
<dbReference type="EMBL" id="MG596799">
    <property type="protein sequence ID" value="AUM59646.1"/>
    <property type="molecule type" value="Genomic_DNA"/>
</dbReference>
<keyword evidence="1" id="KW-0418">Kinase</keyword>
<dbReference type="InterPro" id="IPR027417">
    <property type="entry name" value="P-loop_NTPase"/>
</dbReference>
<keyword evidence="2" id="KW-1185">Reference proteome</keyword>
<dbReference type="KEGG" id="vg:54986985"/>